<name>A0A919E7D3_9ACTN</name>
<sequence>MSAEEHAVAIGRADSHIPPTRTTLGQKKAICAGSLGNAVEYVDWGIYASLAPVFASQFFPKGNPTTAFLSTLAIFAVGFFMRPLGGLILGAYADRYGRKKALTLTISLMSIGGLAIAVSPTYEQIGVFSPLLLLVARLVQAFSAGGEWPSSVSYIVESAAPGRRAFAGSFQQVSTAGGILLASLLGLAVTSVLNDEQMHVFGWRIAFAVAAALGLVVLWLRLRTDESRHFDDAELTGTSHKPVTALFAEHKLSMLRVVGITVPGTIIYYLWITNMPGYANTTTGLDLDKALVANSLAVVLFMVLLPLGGIMSDRLGRRSTFMAFLIGFALYAWPAYRMLDGGGFWTLLLVEIVGMVLLVGNSANVAAIYAELFPTSVRTTGTGLPYATAVALFGGTAPYFTTWLASIGHQDKIWIYIVVSALIGMVTIMTMPDGAKKGTLN</sequence>
<feature type="transmembrane region" description="Helical" evidence="11">
    <location>
        <begin position="101"/>
        <end position="119"/>
    </location>
</feature>
<comment type="subcellular location">
    <subcellularLocation>
        <location evidence="1">Cell membrane</location>
        <topology evidence="1">Multi-pass membrane protein</topology>
    </subcellularLocation>
</comment>
<feature type="transmembrane region" description="Helical" evidence="11">
    <location>
        <begin position="413"/>
        <end position="431"/>
    </location>
</feature>
<reference evidence="13" key="1">
    <citation type="journal article" date="2014" name="Int. J. Syst. Evol. Microbiol.">
        <title>Complete genome sequence of Corynebacterium casei LMG S-19264T (=DSM 44701T), isolated from a smear-ripened cheese.</title>
        <authorList>
            <consortium name="US DOE Joint Genome Institute (JGI-PGF)"/>
            <person name="Walter F."/>
            <person name="Albersmeier A."/>
            <person name="Kalinowski J."/>
            <person name="Ruckert C."/>
        </authorList>
    </citation>
    <scope>NUCLEOTIDE SEQUENCE</scope>
    <source>
        <strain evidence="13">JCM 3302</strain>
    </source>
</reference>
<keyword evidence="8 11" id="KW-0472">Membrane</keyword>
<evidence type="ECO:0000256" key="11">
    <source>
        <dbReference type="SAM" id="Phobius"/>
    </source>
</evidence>
<dbReference type="Pfam" id="PF07690">
    <property type="entry name" value="MFS_1"/>
    <property type="match status" value="1"/>
</dbReference>
<dbReference type="SUPFAM" id="SSF103473">
    <property type="entry name" value="MFS general substrate transporter"/>
    <property type="match status" value="1"/>
</dbReference>
<keyword evidence="14" id="KW-1185">Reference proteome</keyword>
<organism evidence="13 14">
    <name type="scientific">Streptomyces spiralis</name>
    <dbReference type="NCBI Taxonomy" id="66376"/>
    <lineage>
        <taxon>Bacteria</taxon>
        <taxon>Bacillati</taxon>
        <taxon>Actinomycetota</taxon>
        <taxon>Actinomycetes</taxon>
        <taxon>Kitasatosporales</taxon>
        <taxon>Streptomycetaceae</taxon>
        <taxon>Streptomyces</taxon>
    </lineage>
</organism>
<comment type="similarity">
    <text evidence="2">Belongs to the major facilitator superfamily. Metabolite:H+ Symporter (MHS) family (TC 2.A.1.6) family.</text>
</comment>
<keyword evidence="5 11" id="KW-0812">Transmembrane</keyword>
<comment type="caution">
    <text evidence="13">The sequence shown here is derived from an EMBL/GenBank/DDBJ whole genome shotgun (WGS) entry which is preliminary data.</text>
</comment>
<dbReference type="InterPro" id="IPR051084">
    <property type="entry name" value="H+-coupled_symporters"/>
</dbReference>
<evidence type="ECO:0000256" key="10">
    <source>
        <dbReference type="ARBA" id="ARBA00039918"/>
    </source>
</evidence>
<dbReference type="PROSITE" id="PS50850">
    <property type="entry name" value="MFS"/>
    <property type="match status" value="1"/>
</dbReference>
<keyword evidence="3" id="KW-0813">Transport</keyword>
<feature type="transmembrane region" description="Helical" evidence="11">
    <location>
        <begin position="201"/>
        <end position="220"/>
    </location>
</feature>
<dbReference type="RefSeq" id="WP_229904181.1">
    <property type="nucleotide sequence ID" value="NZ_BNBC01000092.1"/>
</dbReference>
<feature type="domain" description="Major facilitator superfamily (MFS) profile" evidence="12">
    <location>
        <begin position="29"/>
        <end position="436"/>
    </location>
</feature>
<keyword evidence="7 11" id="KW-1133">Transmembrane helix</keyword>
<dbReference type="InterPro" id="IPR011701">
    <property type="entry name" value="MFS"/>
</dbReference>
<dbReference type="GO" id="GO:0005886">
    <property type="term" value="C:plasma membrane"/>
    <property type="evidence" value="ECO:0007669"/>
    <property type="project" value="UniProtKB-SubCell"/>
</dbReference>
<protein>
    <recommendedName>
        <fullName evidence="10">Putative proline/betaine transporter</fullName>
    </recommendedName>
</protein>
<feature type="transmembrane region" description="Helical" evidence="11">
    <location>
        <begin position="291"/>
        <end position="309"/>
    </location>
</feature>
<dbReference type="PANTHER" id="PTHR43528:SF1">
    <property type="entry name" value="ALPHA-KETOGLUTARATE PERMEASE"/>
    <property type="match status" value="1"/>
</dbReference>
<dbReference type="Proteomes" id="UP000641386">
    <property type="component" value="Unassembled WGS sequence"/>
</dbReference>
<evidence type="ECO:0000256" key="4">
    <source>
        <dbReference type="ARBA" id="ARBA00022475"/>
    </source>
</evidence>
<dbReference type="Gene3D" id="1.20.1250.20">
    <property type="entry name" value="MFS general substrate transporter like domains"/>
    <property type="match status" value="2"/>
</dbReference>
<evidence type="ECO:0000259" key="12">
    <source>
        <dbReference type="PROSITE" id="PS50850"/>
    </source>
</evidence>
<feature type="transmembrane region" description="Helical" evidence="11">
    <location>
        <begin position="254"/>
        <end position="271"/>
    </location>
</feature>
<evidence type="ECO:0000256" key="8">
    <source>
        <dbReference type="ARBA" id="ARBA00023136"/>
    </source>
</evidence>
<keyword evidence="4" id="KW-1003">Cell membrane</keyword>
<evidence type="ECO:0000256" key="2">
    <source>
        <dbReference type="ARBA" id="ARBA00008240"/>
    </source>
</evidence>
<dbReference type="InterPro" id="IPR036259">
    <property type="entry name" value="MFS_trans_sf"/>
</dbReference>
<reference evidence="13" key="2">
    <citation type="submission" date="2020-09" db="EMBL/GenBank/DDBJ databases">
        <authorList>
            <person name="Sun Q."/>
            <person name="Ohkuma M."/>
        </authorList>
    </citation>
    <scope>NUCLEOTIDE SEQUENCE</scope>
    <source>
        <strain evidence="13">JCM 3302</strain>
    </source>
</reference>
<feature type="transmembrane region" description="Helical" evidence="11">
    <location>
        <begin position="321"/>
        <end position="339"/>
    </location>
</feature>
<dbReference type="PANTHER" id="PTHR43528">
    <property type="entry name" value="ALPHA-KETOGLUTARATE PERMEASE"/>
    <property type="match status" value="1"/>
</dbReference>
<feature type="transmembrane region" description="Helical" evidence="11">
    <location>
        <begin position="345"/>
        <end position="370"/>
    </location>
</feature>
<proteinExistence type="inferred from homology"/>
<evidence type="ECO:0000256" key="6">
    <source>
        <dbReference type="ARBA" id="ARBA00022847"/>
    </source>
</evidence>
<evidence type="ECO:0000256" key="1">
    <source>
        <dbReference type="ARBA" id="ARBA00004651"/>
    </source>
</evidence>
<keyword evidence="6" id="KW-0769">Symport</keyword>
<evidence type="ECO:0000256" key="5">
    <source>
        <dbReference type="ARBA" id="ARBA00022692"/>
    </source>
</evidence>
<dbReference type="PROSITE" id="PS00216">
    <property type="entry name" value="SUGAR_TRANSPORT_1"/>
    <property type="match status" value="2"/>
</dbReference>
<gene>
    <name evidence="13" type="ORF">GCM10014715_87960</name>
</gene>
<accession>A0A919E7D3</accession>
<evidence type="ECO:0000256" key="9">
    <source>
        <dbReference type="ARBA" id="ARBA00037295"/>
    </source>
</evidence>
<dbReference type="AlphaFoldDB" id="A0A919E7D3"/>
<evidence type="ECO:0000256" key="7">
    <source>
        <dbReference type="ARBA" id="ARBA00022989"/>
    </source>
</evidence>
<feature type="transmembrane region" description="Helical" evidence="11">
    <location>
        <begin position="67"/>
        <end position="89"/>
    </location>
</feature>
<evidence type="ECO:0000313" key="13">
    <source>
        <dbReference type="EMBL" id="GHF19619.1"/>
    </source>
</evidence>
<evidence type="ECO:0000313" key="14">
    <source>
        <dbReference type="Proteomes" id="UP000641386"/>
    </source>
</evidence>
<dbReference type="EMBL" id="BNBC01000092">
    <property type="protein sequence ID" value="GHF19619.1"/>
    <property type="molecule type" value="Genomic_DNA"/>
</dbReference>
<feature type="transmembrane region" description="Helical" evidence="11">
    <location>
        <begin position="165"/>
        <end position="189"/>
    </location>
</feature>
<evidence type="ECO:0000256" key="3">
    <source>
        <dbReference type="ARBA" id="ARBA00022448"/>
    </source>
</evidence>
<dbReference type="FunFam" id="1.20.1250.20:FF:000001">
    <property type="entry name" value="Dicarboxylate MFS transporter"/>
    <property type="match status" value="1"/>
</dbReference>
<dbReference type="InterPro" id="IPR020846">
    <property type="entry name" value="MFS_dom"/>
</dbReference>
<dbReference type="InterPro" id="IPR005829">
    <property type="entry name" value="Sugar_transporter_CS"/>
</dbReference>
<dbReference type="GO" id="GO:0015293">
    <property type="term" value="F:symporter activity"/>
    <property type="evidence" value="ECO:0007669"/>
    <property type="project" value="UniProtKB-KW"/>
</dbReference>
<feature type="transmembrane region" description="Helical" evidence="11">
    <location>
        <begin position="382"/>
        <end position="401"/>
    </location>
</feature>
<comment type="function">
    <text evidence="9">May be a proton symporter involved in the uptake of osmolytes such as proline and glycine betaine.</text>
</comment>